<keyword evidence="2" id="KW-1185">Reference proteome</keyword>
<evidence type="ECO:0000313" key="1">
    <source>
        <dbReference type="EMBL" id="RBP02895.1"/>
    </source>
</evidence>
<sequence>MHKPIHADQAGLHHPADGRLLWCALVPLFAIAEGTHRVMTGLRRSGAATGQRDWLTEAKTQASIATSYVLMARSLLH</sequence>
<proteinExistence type="predicted"/>
<dbReference type="AlphaFoldDB" id="A0A366EN59"/>
<reference evidence="1 2" key="1">
    <citation type="submission" date="2018-06" db="EMBL/GenBank/DDBJ databases">
        <title>Genomic Encyclopedia of Type Strains, Phase IV (KMG-IV): sequencing the most valuable type-strain genomes for metagenomic binning, comparative biology and taxonomic classification.</title>
        <authorList>
            <person name="Goeker M."/>
        </authorList>
    </citation>
    <scope>NUCLEOTIDE SEQUENCE [LARGE SCALE GENOMIC DNA]</scope>
    <source>
        <strain evidence="1 2">DSM 24875</strain>
    </source>
</reference>
<name>A0A366EN59_9HYPH</name>
<dbReference type="EMBL" id="QNRK01000048">
    <property type="protein sequence ID" value="RBP02895.1"/>
    <property type="molecule type" value="Genomic_DNA"/>
</dbReference>
<dbReference type="Proteomes" id="UP000253529">
    <property type="component" value="Unassembled WGS sequence"/>
</dbReference>
<protein>
    <submittedName>
        <fullName evidence="1">Uncharacterized protein</fullName>
    </submittedName>
</protein>
<evidence type="ECO:0000313" key="2">
    <source>
        <dbReference type="Proteomes" id="UP000253529"/>
    </source>
</evidence>
<gene>
    <name evidence="1" type="ORF">DFR50_14836</name>
</gene>
<organism evidence="1 2">
    <name type="scientific">Roseiarcus fermentans</name>
    <dbReference type="NCBI Taxonomy" id="1473586"/>
    <lineage>
        <taxon>Bacteria</taxon>
        <taxon>Pseudomonadati</taxon>
        <taxon>Pseudomonadota</taxon>
        <taxon>Alphaproteobacteria</taxon>
        <taxon>Hyphomicrobiales</taxon>
        <taxon>Roseiarcaceae</taxon>
        <taxon>Roseiarcus</taxon>
    </lineage>
</organism>
<accession>A0A366EN59</accession>
<comment type="caution">
    <text evidence="1">The sequence shown here is derived from an EMBL/GenBank/DDBJ whole genome shotgun (WGS) entry which is preliminary data.</text>
</comment>
<dbReference type="RefSeq" id="WP_113893148.1">
    <property type="nucleotide sequence ID" value="NZ_QNRK01000048.1"/>
</dbReference>